<gene>
    <name evidence="1" type="ORF">SAMN06295905_1314</name>
</gene>
<keyword evidence="2" id="KW-1185">Reference proteome</keyword>
<accession>A0A1Y6ESR9</accession>
<name>A0A1Y6ESR9_9HYPH</name>
<dbReference type="Proteomes" id="UP000194474">
    <property type="component" value="Unassembled WGS sequence"/>
</dbReference>
<dbReference type="EMBL" id="FXWK01000001">
    <property type="protein sequence ID" value="SMQ65778.1"/>
    <property type="molecule type" value="Genomic_DNA"/>
</dbReference>
<organism evidence="1 2">
    <name type="scientific">Devosia lucknowensis</name>
    <dbReference type="NCBI Taxonomy" id="1096929"/>
    <lineage>
        <taxon>Bacteria</taxon>
        <taxon>Pseudomonadati</taxon>
        <taxon>Pseudomonadota</taxon>
        <taxon>Alphaproteobacteria</taxon>
        <taxon>Hyphomicrobiales</taxon>
        <taxon>Devosiaceae</taxon>
        <taxon>Devosia</taxon>
    </lineage>
</organism>
<dbReference type="RefSeq" id="WP_140048903.1">
    <property type="nucleotide sequence ID" value="NZ_FXWK01000001.1"/>
</dbReference>
<sequence>MLGQFWYQRKSSDSDVVVHLKLVDGHSMAKVSAPERDIEKLVAFGVALPPFDDYMQLPFALSYAVLIACYGPLNLTISGDQNAWPDQWGNLLDGQFREFRIAAPIGRTAG</sequence>
<dbReference type="OrthoDB" id="7950902at2"/>
<reference evidence="2" key="1">
    <citation type="submission" date="2017-04" db="EMBL/GenBank/DDBJ databases">
        <authorList>
            <person name="Varghese N."/>
            <person name="Submissions S."/>
        </authorList>
    </citation>
    <scope>NUCLEOTIDE SEQUENCE [LARGE SCALE GENOMIC DNA]</scope>
</reference>
<proteinExistence type="predicted"/>
<evidence type="ECO:0000313" key="2">
    <source>
        <dbReference type="Proteomes" id="UP000194474"/>
    </source>
</evidence>
<dbReference type="AlphaFoldDB" id="A0A1Y6ESR9"/>
<protein>
    <submittedName>
        <fullName evidence="1">Uncharacterized protein</fullName>
    </submittedName>
</protein>
<evidence type="ECO:0000313" key="1">
    <source>
        <dbReference type="EMBL" id="SMQ65778.1"/>
    </source>
</evidence>